<dbReference type="GO" id="GO:0070390">
    <property type="term" value="C:transcription export complex 2"/>
    <property type="evidence" value="ECO:0007669"/>
    <property type="project" value="UniProtKB-UniRule"/>
</dbReference>
<dbReference type="EMBL" id="KZ819321">
    <property type="protein sequence ID" value="PWN23930.1"/>
    <property type="molecule type" value="Genomic_DNA"/>
</dbReference>
<dbReference type="Pfam" id="PF10163">
    <property type="entry name" value="EnY2"/>
    <property type="match status" value="1"/>
</dbReference>
<name>A0A316UFE0_9BASI</name>
<organism evidence="2 3">
    <name type="scientific">Pseudomicrostroma glucosiphilum</name>
    <dbReference type="NCBI Taxonomy" id="1684307"/>
    <lineage>
        <taxon>Eukaryota</taxon>
        <taxon>Fungi</taxon>
        <taxon>Dikarya</taxon>
        <taxon>Basidiomycota</taxon>
        <taxon>Ustilaginomycotina</taxon>
        <taxon>Exobasidiomycetes</taxon>
        <taxon>Microstromatales</taxon>
        <taxon>Microstromatales incertae sedis</taxon>
        <taxon>Pseudomicrostroma</taxon>
    </lineage>
</organism>
<comment type="similarity">
    <text evidence="1">Belongs to the ENY2 family.</text>
</comment>
<comment type="subunit">
    <text evidence="1">Component of the nuclear pore complex (NPC)-associated TREX-2 complex (transcription and export complex 2), composed of at least SUS1, SAC3, THP1, SEM1, and CDC31. TREX-2 contains 2 SUS1 chains. The TREX-2 complex interacts with the nucleoporin NUP1. Component of the 1.8 MDa SAGA transcription coactivator-HAT complex. SAGA is built of 5 distinct domains with specialized functions. Within the SAGA complex, SUS1, SGF11, SGF73 and UBP8 form an additional subcomplex of SAGA called the DUB module (deubiquitination module). Interacts directly with THP1, SAC3, SGF11, and with the RNA polymerase II.</text>
</comment>
<comment type="subcellular location">
    <subcellularLocation>
        <location evidence="1">Nucleus</location>
        <location evidence="1">Nucleoplasm</location>
    </subcellularLocation>
    <subcellularLocation>
        <location evidence="1">Cytoplasm</location>
        <location evidence="1">P-body</location>
    </subcellularLocation>
</comment>
<dbReference type="HAMAP" id="MF_03046">
    <property type="entry name" value="ENY2_Sus1"/>
    <property type="match status" value="1"/>
</dbReference>
<dbReference type="PANTHER" id="PTHR12514">
    <property type="entry name" value="ENHANCER OF YELLOW 2 TRANSCRIPTION FACTOR"/>
    <property type="match status" value="1"/>
</dbReference>
<dbReference type="Gene3D" id="1.10.246.140">
    <property type="match status" value="1"/>
</dbReference>
<accession>A0A316UFE0</accession>
<dbReference type="OrthoDB" id="6221744at2759"/>
<dbReference type="GO" id="GO:0003713">
    <property type="term" value="F:transcription coactivator activity"/>
    <property type="evidence" value="ECO:0007669"/>
    <property type="project" value="UniProtKB-UniRule"/>
</dbReference>
<comment type="function">
    <text evidence="1">Involved in mRNA export coupled transcription activation by association with both the TREX-2 and the SAGA complexes. At the promoters, SAGA is required for recruitment of the basal transcription machinery. It influences RNA polymerase II transcriptional activity through different activities such as TBP interaction and promoter selectivity, interaction with transcription activators, and chromatin modification through histone acetylation and deubiquitination. Within the SAGA complex, participates to a subcomplex required for deubiquitination of H2B and for the maintenance of steady-state H3 methylation levels. The TREX-2 complex functions in docking export-competent ribonucleoprotein particles (mRNPs) to the nuclear entrance of the nuclear pore complex (nuclear basket). TREX-2 participates in mRNA export and accurate chromatin positioning in the nucleus by tethering genes to the nuclear periphery. May also be involved in cytoplasmic mRNA decay by interaction with components of P-bodies.</text>
</comment>
<keyword evidence="1" id="KW-0509">mRNA transport</keyword>
<keyword evidence="1" id="KW-0156">Chromatin regulator</keyword>
<keyword evidence="1" id="KW-0804">Transcription</keyword>
<keyword evidence="1" id="KW-0010">Activator</keyword>
<dbReference type="GO" id="GO:0006406">
    <property type="term" value="P:mRNA export from nucleus"/>
    <property type="evidence" value="ECO:0007669"/>
    <property type="project" value="UniProtKB-UniRule"/>
</dbReference>
<gene>
    <name evidence="1" type="primary">SUS1</name>
    <name evidence="2" type="ORF">BCV69DRAFT_13860</name>
</gene>
<dbReference type="InterPro" id="IPR038212">
    <property type="entry name" value="TF_EnY2_sf"/>
</dbReference>
<dbReference type="GO" id="GO:0000124">
    <property type="term" value="C:SAGA complex"/>
    <property type="evidence" value="ECO:0007669"/>
    <property type="project" value="UniProtKB-UniRule"/>
</dbReference>
<dbReference type="GO" id="GO:0005643">
    <property type="term" value="C:nuclear pore"/>
    <property type="evidence" value="ECO:0007669"/>
    <property type="project" value="UniProtKB-UniRule"/>
</dbReference>
<keyword evidence="1" id="KW-0653">Protein transport</keyword>
<evidence type="ECO:0000313" key="2">
    <source>
        <dbReference type="EMBL" id="PWN23930.1"/>
    </source>
</evidence>
<dbReference type="GO" id="GO:0006325">
    <property type="term" value="P:chromatin organization"/>
    <property type="evidence" value="ECO:0007669"/>
    <property type="project" value="UniProtKB-KW"/>
</dbReference>
<dbReference type="GO" id="GO:0006368">
    <property type="term" value="P:transcription elongation by RNA polymerase II"/>
    <property type="evidence" value="ECO:0007669"/>
    <property type="project" value="UniProtKB-UniRule"/>
</dbReference>
<protein>
    <recommendedName>
        <fullName evidence="1">Transcription and mRNA export factor SUS1</fullName>
    </recommendedName>
</protein>
<evidence type="ECO:0000256" key="1">
    <source>
        <dbReference type="HAMAP-Rule" id="MF_03046"/>
    </source>
</evidence>
<keyword evidence="1" id="KW-0539">Nucleus</keyword>
<proteinExistence type="inferred from homology"/>
<keyword evidence="1" id="KW-0811">Translocation</keyword>
<dbReference type="GO" id="GO:0015031">
    <property type="term" value="P:protein transport"/>
    <property type="evidence" value="ECO:0007669"/>
    <property type="project" value="UniProtKB-KW"/>
</dbReference>
<dbReference type="Proteomes" id="UP000245942">
    <property type="component" value="Unassembled WGS sequence"/>
</dbReference>
<dbReference type="GO" id="GO:0071819">
    <property type="term" value="C:DUBm complex"/>
    <property type="evidence" value="ECO:0007669"/>
    <property type="project" value="UniProtKB-UniRule"/>
</dbReference>
<reference evidence="2 3" key="1">
    <citation type="journal article" date="2018" name="Mol. Biol. Evol.">
        <title>Broad Genomic Sampling Reveals a Smut Pathogenic Ancestry of the Fungal Clade Ustilaginomycotina.</title>
        <authorList>
            <person name="Kijpornyongpan T."/>
            <person name="Mondo S.J."/>
            <person name="Barry K."/>
            <person name="Sandor L."/>
            <person name="Lee J."/>
            <person name="Lipzen A."/>
            <person name="Pangilinan J."/>
            <person name="LaButti K."/>
            <person name="Hainaut M."/>
            <person name="Henrissat B."/>
            <person name="Grigoriev I.V."/>
            <person name="Spatafora J.W."/>
            <person name="Aime M.C."/>
        </authorList>
    </citation>
    <scope>NUCLEOTIDE SEQUENCE [LARGE SCALE GENOMIC DNA]</scope>
    <source>
        <strain evidence="2 3">MCA 4718</strain>
    </source>
</reference>
<keyword evidence="1" id="KW-0813">Transport</keyword>
<keyword evidence="1" id="KW-0805">Transcription regulation</keyword>
<dbReference type="AlphaFoldDB" id="A0A316UFE0"/>
<sequence length="103" mass="11826">MSGAEDQQLSETDELYQALHHRLVTTGEWHRLSILLEQQLLDSNWAVDLSNHAEAKARKMPELDLDELVKSVLDEGQQSVPSTVKRKLMEQIKDFLDRNVEDA</sequence>
<keyword evidence="3" id="KW-1185">Reference proteome</keyword>
<keyword evidence="1" id="KW-0963">Cytoplasm</keyword>
<dbReference type="InterPro" id="IPR018783">
    <property type="entry name" value="TF_ENY2"/>
</dbReference>
<dbReference type="GO" id="GO:0000932">
    <property type="term" value="C:P-body"/>
    <property type="evidence" value="ECO:0007669"/>
    <property type="project" value="UniProtKB-SubCell"/>
</dbReference>
<evidence type="ECO:0000313" key="3">
    <source>
        <dbReference type="Proteomes" id="UP000245942"/>
    </source>
</evidence>
<dbReference type="GO" id="GO:0005654">
    <property type="term" value="C:nucleoplasm"/>
    <property type="evidence" value="ECO:0007669"/>
    <property type="project" value="UniProtKB-SubCell"/>
</dbReference>
<dbReference type="STRING" id="1684307.A0A316UFE0"/>